<feature type="transmembrane region" description="Helical" evidence="12">
    <location>
        <begin position="165"/>
        <end position="186"/>
    </location>
</feature>
<name>A0A8C4NCC8_EPTBU</name>
<accession>A0A8C4NCC8</accession>
<feature type="compositionally biased region" description="Basic residues" evidence="13">
    <location>
        <begin position="226"/>
        <end position="236"/>
    </location>
</feature>
<reference evidence="14" key="1">
    <citation type="submission" date="2025-08" db="UniProtKB">
        <authorList>
            <consortium name="Ensembl"/>
        </authorList>
    </citation>
    <scope>IDENTIFICATION</scope>
</reference>
<dbReference type="Proteomes" id="UP000694388">
    <property type="component" value="Unplaced"/>
</dbReference>
<keyword evidence="5 12" id="KW-0732">Signal</keyword>
<evidence type="ECO:0000256" key="10">
    <source>
        <dbReference type="ARBA" id="ARBA00025854"/>
    </source>
</evidence>
<dbReference type="PANTHER" id="PTHR12924">
    <property type="entry name" value="TRANSLOCON-ASSOCIATED PROTEIN, ALPHA SUBUNIT"/>
    <property type="match status" value="1"/>
</dbReference>
<comment type="subunit">
    <text evidence="10">Heterotetramer of TRAP-alpha, TRAP-beta, TRAP-delta and TRAP-gamma. Interacts with palmitoylated calnexin (CALX), the interaction is required for efficient folding of glycosylated proteins.</text>
</comment>
<dbReference type="Ensembl" id="ENSEBUT00000006073.1">
    <property type="protein sequence ID" value="ENSEBUP00000005632.1"/>
    <property type="gene ID" value="ENSEBUG00000003822.1"/>
</dbReference>
<keyword evidence="7 12" id="KW-1133">Transmembrane helix</keyword>
<evidence type="ECO:0000256" key="9">
    <source>
        <dbReference type="ARBA" id="ARBA00025620"/>
    </source>
</evidence>
<comment type="domain">
    <text evidence="12">Shows a remarkable charge distribution with the N-terminus being highly negatively charged, and the cytoplasmic C-terminus positively charged.</text>
</comment>
<evidence type="ECO:0000256" key="4">
    <source>
        <dbReference type="ARBA" id="ARBA00022692"/>
    </source>
</evidence>
<keyword evidence="8 12" id="KW-0472">Membrane</keyword>
<dbReference type="GeneTree" id="ENSGT00400000022103"/>
<comment type="subcellular location">
    <subcellularLocation>
        <location evidence="1 12">Endoplasmic reticulum membrane</location>
        <topology evidence="1 12">Single-pass type I membrane protein</topology>
    </subcellularLocation>
</comment>
<comment type="similarity">
    <text evidence="2 12">Belongs to the TRAP-alpha family.</text>
</comment>
<keyword evidence="15" id="KW-1185">Reference proteome</keyword>
<comment type="function">
    <text evidence="9 12">TRAP proteins are part of a complex whose function is to bind calcium to the ER membrane and thereby regulate the retention of ER resident proteins. May be involved in the recycling of the translocation apparatus after completion of the translocation process or may function as a membrane-bound chaperone facilitating folding of translocated proteins.</text>
</comment>
<evidence type="ECO:0000256" key="3">
    <source>
        <dbReference type="ARBA" id="ARBA00020280"/>
    </source>
</evidence>
<evidence type="ECO:0000256" key="2">
    <source>
        <dbReference type="ARBA" id="ARBA00006776"/>
    </source>
</evidence>
<dbReference type="Pfam" id="PF03896">
    <property type="entry name" value="TRAP_alpha"/>
    <property type="match status" value="1"/>
</dbReference>
<keyword evidence="4 12" id="KW-0812">Transmembrane</keyword>
<sequence length="244" mass="27177">YCAQGGLLCDTQSFVIALFINGGVLNPQDLDRGLHPPNGFLQADITFLFLTGLVASRTARCLLGFTNRGGEDFVIDSIEGSFHFPQDYGFHLQNLSILPLNSVVHPQHEASFSYSFLVAGALGGRQLSLVITLSYHRDQESYKEAVFNKTLMVTESPDEFDGETFFLYVFLGALVILLLIGVHQLLDTRRRRHTPAVMEEQGTGNLSNVNLSWLPPETLKQINKTPPKRSSRKRGLRRGDKSSH</sequence>
<evidence type="ECO:0000256" key="8">
    <source>
        <dbReference type="ARBA" id="ARBA00023136"/>
    </source>
</evidence>
<feature type="region of interest" description="Disordered" evidence="13">
    <location>
        <begin position="220"/>
        <end position="244"/>
    </location>
</feature>
<reference evidence="14" key="2">
    <citation type="submission" date="2025-09" db="UniProtKB">
        <authorList>
            <consortium name="Ensembl"/>
        </authorList>
    </citation>
    <scope>IDENTIFICATION</scope>
</reference>
<evidence type="ECO:0000256" key="12">
    <source>
        <dbReference type="RuleBase" id="RU368074"/>
    </source>
</evidence>
<evidence type="ECO:0000256" key="13">
    <source>
        <dbReference type="SAM" id="MobiDB-lite"/>
    </source>
</evidence>
<evidence type="ECO:0000256" key="5">
    <source>
        <dbReference type="ARBA" id="ARBA00022729"/>
    </source>
</evidence>
<organism evidence="14 15">
    <name type="scientific">Eptatretus burgeri</name>
    <name type="common">Inshore hagfish</name>
    <dbReference type="NCBI Taxonomy" id="7764"/>
    <lineage>
        <taxon>Eukaryota</taxon>
        <taxon>Metazoa</taxon>
        <taxon>Chordata</taxon>
        <taxon>Craniata</taxon>
        <taxon>Vertebrata</taxon>
        <taxon>Cyclostomata</taxon>
        <taxon>Myxini</taxon>
        <taxon>Myxiniformes</taxon>
        <taxon>Myxinidae</taxon>
        <taxon>Eptatretinae</taxon>
        <taxon>Eptatretus</taxon>
    </lineage>
</organism>
<evidence type="ECO:0000256" key="11">
    <source>
        <dbReference type="ARBA" id="ARBA00031071"/>
    </source>
</evidence>
<dbReference type="AlphaFoldDB" id="A0A8C4NCC8"/>
<dbReference type="GO" id="GO:0005789">
    <property type="term" value="C:endoplasmic reticulum membrane"/>
    <property type="evidence" value="ECO:0007669"/>
    <property type="project" value="UniProtKB-SubCell"/>
</dbReference>
<evidence type="ECO:0000256" key="1">
    <source>
        <dbReference type="ARBA" id="ARBA00004115"/>
    </source>
</evidence>
<evidence type="ECO:0000313" key="15">
    <source>
        <dbReference type="Proteomes" id="UP000694388"/>
    </source>
</evidence>
<evidence type="ECO:0000313" key="14">
    <source>
        <dbReference type="Ensembl" id="ENSEBUP00000005632.1"/>
    </source>
</evidence>
<proteinExistence type="inferred from homology"/>
<keyword evidence="6 12" id="KW-0256">Endoplasmic reticulum</keyword>
<evidence type="ECO:0000256" key="7">
    <source>
        <dbReference type="ARBA" id="ARBA00022989"/>
    </source>
</evidence>
<dbReference type="PANTHER" id="PTHR12924:SF0">
    <property type="entry name" value="TRANSLOCON-ASSOCIATED PROTEIN SUBUNIT ALPHA"/>
    <property type="match status" value="1"/>
</dbReference>
<evidence type="ECO:0000256" key="6">
    <source>
        <dbReference type="ARBA" id="ARBA00022824"/>
    </source>
</evidence>
<dbReference type="OMA" id="EEDQMQT"/>
<protein>
    <recommendedName>
        <fullName evidence="3 12">Translocon-associated protein subunit alpha</fullName>
        <shortName evidence="12">TRAP-alpha</shortName>
    </recommendedName>
    <alternativeName>
        <fullName evidence="11 12">Signal sequence receptor subunit alpha</fullName>
    </alternativeName>
</protein>
<dbReference type="InterPro" id="IPR005595">
    <property type="entry name" value="TRAP_alpha"/>
</dbReference>
<keyword evidence="12" id="KW-0106">Calcium</keyword>